<organism evidence="3 5">
    <name type="scientific">Pseudomonas saxonica</name>
    <dbReference type="NCBI Taxonomy" id="2600598"/>
    <lineage>
        <taxon>Bacteria</taxon>
        <taxon>Pseudomonadati</taxon>
        <taxon>Pseudomonadota</taxon>
        <taxon>Gammaproteobacteria</taxon>
        <taxon>Pseudomonadales</taxon>
        <taxon>Pseudomonadaceae</taxon>
        <taxon>Pseudomonas</taxon>
    </lineage>
</organism>
<sequence>MYVYEVKNMTCGGCVNGVKKAVLTVDPNAQVEVDLATKKVTVESTHPSTEFVDALTTAQYDARTAH</sequence>
<dbReference type="Gene3D" id="3.30.70.100">
    <property type="match status" value="1"/>
</dbReference>
<feature type="domain" description="HMA" evidence="2">
    <location>
        <begin position="1"/>
        <end position="63"/>
    </location>
</feature>
<evidence type="ECO:0000256" key="1">
    <source>
        <dbReference type="ARBA" id="ARBA00022723"/>
    </source>
</evidence>
<dbReference type="InterPro" id="IPR036163">
    <property type="entry name" value="HMA_dom_sf"/>
</dbReference>
<dbReference type="OrthoDB" id="9814359at2"/>
<dbReference type="InterPro" id="IPR017969">
    <property type="entry name" value="Heavy-metal-associated_CS"/>
</dbReference>
<dbReference type="SUPFAM" id="SSF55008">
    <property type="entry name" value="HMA, heavy metal-associated domain"/>
    <property type="match status" value="1"/>
</dbReference>
<dbReference type="PROSITE" id="PS01047">
    <property type="entry name" value="HMA_1"/>
    <property type="match status" value="1"/>
</dbReference>
<reference evidence="5 6" key="1">
    <citation type="submission" date="2019-06" db="EMBL/GenBank/DDBJ databases">
        <title>Pseudomonas bimorpha sp. nov. isolated from bovine raw milk and skim milk concentrate.</title>
        <authorList>
            <person name="Hofmann K."/>
            <person name="Huptas C."/>
            <person name="Doll E."/>
            <person name="Scherer S."/>
            <person name="Wenning M."/>
        </authorList>
    </citation>
    <scope>NUCLEOTIDE SEQUENCE [LARGE SCALE GENOMIC DNA]</scope>
    <source>
        <strain evidence="4 6">DSM 108989</strain>
        <strain evidence="3 5">DSM 108990</strain>
    </source>
</reference>
<dbReference type="GO" id="GO:0046872">
    <property type="term" value="F:metal ion binding"/>
    <property type="evidence" value="ECO:0007669"/>
    <property type="project" value="UniProtKB-KW"/>
</dbReference>
<protein>
    <submittedName>
        <fullName evidence="3">Heavy-metal-associated domain-containing protein</fullName>
    </submittedName>
</protein>
<accession>A0A5C5PTQ4</accession>
<dbReference type="RefSeq" id="WP_122784950.1">
    <property type="nucleotide sequence ID" value="NZ_CP142033.1"/>
</dbReference>
<evidence type="ECO:0000313" key="3">
    <source>
        <dbReference type="EMBL" id="TWR85169.1"/>
    </source>
</evidence>
<dbReference type="Pfam" id="PF00403">
    <property type="entry name" value="HMA"/>
    <property type="match status" value="1"/>
</dbReference>
<keyword evidence="6" id="KW-1185">Reference proteome</keyword>
<evidence type="ECO:0000313" key="4">
    <source>
        <dbReference type="EMBL" id="TWR90879.1"/>
    </source>
</evidence>
<gene>
    <name evidence="3" type="ORF">FJD37_19230</name>
    <name evidence="4" type="ORF">FJD38_07330</name>
</gene>
<dbReference type="AlphaFoldDB" id="A0A5C5PTQ4"/>
<evidence type="ECO:0000313" key="6">
    <source>
        <dbReference type="Proteomes" id="UP000318428"/>
    </source>
</evidence>
<dbReference type="PROSITE" id="PS50846">
    <property type="entry name" value="HMA_2"/>
    <property type="match status" value="1"/>
</dbReference>
<evidence type="ECO:0000259" key="2">
    <source>
        <dbReference type="PROSITE" id="PS50846"/>
    </source>
</evidence>
<dbReference type="CDD" id="cd00371">
    <property type="entry name" value="HMA"/>
    <property type="match status" value="1"/>
</dbReference>
<dbReference type="EMBL" id="VFIP01000047">
    <property type="protein sequence ID" value="TWR85169.1"/>
    <property type="molecule type" value="Genomic_DNA"/>
</dbReference>
<comment type="caution">
    <text evidence="3">The sequence shown here is derived from an EMBL/GenBank/DDBJ whole genome shotgun (WGS) entry which is preliminary data.</text>
</comment>
<dbReference type="Proteomes" id="UP000317901">
    <property type="component" value="Unassembled WGS sequence"/>
</dbReference>
<dbReference type="InterPro" id="IPR006121">
    <property type="entry name" value="HMA_dom"/>
</dbReference>
<name>A0A5C5PTQ4_9PSED</name>
<keyword evidence="1" id="KW-0479">Metal-binding</keyword>
<proteinExistence type="predicted"/>
<dbReference type="EMBL" id="VFIO01000002">
    <property type="protein sequence ID" value="TWR90879.1"/>
    <property type="molecule type" value="Genomic_DNA"/>
</dbReference>
<evidence type="ECO:0000313" key="5">
    <source>
        <dbReference type="Proteomes" id="UP000317901"/>
    </source>
</evidence>
<dbReference type="Proteomes" id="UP000318428">
    <property type="component" value="Unassembled WGS sequence"/>
</dbReference>